<feature type="transmembrane region" description="Helical" evidence="4">
    <location>
        <begin position="329"/>
        <end position="350"/>
    </location>
</feature>
<dbReference type="Proteomes" id="UP001154282">
    <property type="component" value="Unassembled WGS sequence"/>
</dbReference>
<dbReference type="CDD" id="cd00035">
    <property type="entry name" value="ChtBD1"/>
    <property type="match status" value="2"/>
</dbReference>
<organism evidence="6 7">
    <name type="scientific">Linum tenue</name>
    <dbReference type="NCBI Taxonomy" id="586396"/>
    <lineage>
        <taxon>Eukaryota</taxon>
        <taxon>Viridiplantae</taxon>
        <taxon>Streptophyta</taxon>
        <taxon>Embryophyta</taxon>
        <taxon>Tracheophyta</taxon>
        <taxon>Spermatophyta</taxon>
        <taxon>Magnoliopsida</taxon>
        <taxon>eudicotyledons</taxon>
        <taxon>Gunneridae</taxon>
        <taxon>Pentapetalae</taxon>
        <taxon>rosids</taxon>
        <taxon>fabids</taxon>
        <taxon>Malpighiales</taxon>
        <taxon>Linaceae</taxon>
        <taxon>Linum</taxon>
    </lineage>
</organism>
<keyword evidence="7" id="KW-1185">Reference proteome</keyword>
<name>A0AAV0QFK0_9ROSI</name>
<evidence type="ECO:0000256" key="2">
    <source>
        <dbReference type="ARBA" id="ARBA00023157"/>
    </source>
</evidence>
<dbReference type="PANTHER" id="PTHR47849:SF8">
    <property type="entry name" value="LECTIN"/>
    <property type="match status" value="1"/>
</dbReference>
<keyword evidence="4" id="KW-0812">Transmembrane</keyword>
<evidence type="ECO:0000313" key="6">
    <source>
        <dbReference type="EMBL" id="CAI0543829.1"/>
    </source>
</evidence>
<keyword evidence="4" id="KW-0472">Membrane</keyword>
<dbReference type="PANTHER" id="PTHR47849">
    <property type="entry name" value="CHITIN-BINDING LECTIN 1"/>
    <property type="match status" value="1"/>
</dbReference>
<keyword evidence="2" id="KW-1015">Disulfide bond</keyword>
<proteinExistence type="predicted"/>
<evidence type="ECO:0000256" key="3">
    <source>
        <dbReference type="SAM" id="MobiDB-lite"/>
    </source>
</evidence>
<dbReference type="EMBL" id="CAMGYJ010000009">
    <property type="protein sequence ID" value="CAI0543829.1"/>
    <property type="molecule type" value="Genomic_DNA"/>
</dbReference>
<comment type="caution">
    <text evidence="6">The sequence shown here is derived from an EMBL/GenBank/DDBJ whole genome shotgun (WGS) entry which is preliminary data.</text>
</comment>
<evidence type="ECO:0000256" key="1">
    <source>
        <dbReference type="ARBA" id="ARBA00022669"/>
    </source>
</evidence>
<protein>
    <recommendedName>
        <fullName evidence="8">Chitin-binding type-1 domain-containing protein</fullName>
    </recommendedName>
</protein>
<dbReference type="InterPro" id="IPR036861">
    <property type="entry name" value="Endochitinase-like_sf"/>
</dbReference>
<evidence type="ECO:0000313" key="7">
    <source>
        <dbReference type="Proteomes" id="UP001154282"/>
    </source>
</evidence>
<sequence>TRKKLKIMESLLVLLLLVAVALVSQLITHQSAAESVEGPDHRCRRQTNRAWEQCDPGRCCSKSRYCGDGYAHCSSKHCAYQCPPPPPPPDSGAAATGNHHLDHHHQHQEEGGTLLLSLVSILNAIPKIATLSPEIPKPRSIVVPKINRTLLIPLVSILNDDSRPILGCRSMVSTVAPDSWEDRRREETVDPELNFRALPSRTQIRQLSVETPASREPTITRKEEYVEEVNVDGGNGQRIVWEQCDPGRCCSKSRYCGDGYANCSPKHCANQCPPPPPPDVGPATGKKIVVVMAAATENHYFNASSSSSSSPLSCATSLSSLPLSSLHKYPWAAVRVAAVLVLLPIAAALFEGRSSS</sequence>
<dbReference type="GO" id="GO:0008061">
    <property type="term" value="F:chitin binding"/>
    <property type="evidence" value="ECO:0007669"/>
    <property type="project" value="UniProtKB-KW"/>
</dbReference>
<feature type="signal peptide" evidence="5">
    <location>
        <begin position="1"/>
        <end position="33"/>
    </location>
</feature>
<feature type="chain" id="PRO_5043762728" description="Chitin-binding type-1 domain-containing protein" evidence="5">
    <location>
        <begin position="34"/>
        <end position="356"/>
    </location>
</feature>
<dbReference type="AlphaFoldDB" id="A0AAV0QFK0"/>
<gene>
    <name evidence="6" type="ORF">LITE_LOCUS42964</name>
</gene>
<keyword evidence="1" id="KW-0147">Chitin-binding</keyword>
<feature type="region of interest" description="Disordered" evidence="3">
    <location>
        <begin position="86"/>
        <end position="108"/>
    </location>
</feature>
<accession>A0AAV0QFK0</accession>
<dbReference type="SUPFAM" id="SSF57016">
    <property type="entry name" value="Plant lectins/antimicrobial peptides"/>
    <property type="match status" value="1"/>
</dbReference>
<evidence type="ECO:0008006" key="8">
    <source>
        <dbReference type="Google" id="ProtNLM"/>
    </source>
</evidence>
<reference evidence="6" key="1">
    <citation type="submission" date="2022-08" db="EMBL/GenBank/DDBJ databases">
        <authorList>
            <person name="Gutierrez-Valencia J."/>
        </authorList>
    </citation>
    <scope>NUCLEOTIDE SEQUENCE</scope>
</reference>
<keyword evidence="4" id="KW-1133">Transmembrane helix</keyword>
<evidence type="ECO:0000256" key="5">
    <source>
        <dbReference type="SAM" id="SignalP"/>
    </source>
</evidence>
<evidence type="ECO:0000256" key="4">
    <source>
        <dbReference type="SAM" id="Phobius"/>
    </source>
</evidence>
<feature type="non-terminal residue" evidence="6">
    <location>
        <position position="1"/>
    </location>
</feature>
<keyword evidence="5" id="KW-0732">Signal</keyword>